<dbReference type="STRING" id="426703.SAMN04488100_10177"/>
<dbReference type="Proteomes" id="UP000321425">
    <property type="component" value="Unassembled WGS sequence"/>
</dbReference>
<dbReference type="EMBL" id="FOBL01000001">
    <property type="protein sequence ID" value="SEL41329.1"/>
    <property type="molecule type" value="Genomic_DNA"/>
</dbReference>
<evidence type="ECO:0000259" key="1">
    <source>
        <dbReference type="Pfam" id="PF14493"/>
    </source>
</evidence>
<evidence type="ECO:0000313" key="5">
    <source>
        <dbReference type="Proteomes" id="UP000321425"/>
    </source>
</evidence>
<dbReference type="InterPro" id="IPR029491">
    <property type="entry name" value="Helicase_HTH"/>
</dbReference>
<feature type="domain" description="Helicase Helix-turn-helix" evidence="1">
    <location>
        <begin position="255"/>
        <end position="341"/>
    </location>
</feature>
<evidence type="ECO:0000313" key="2">
    <source>
        <dbReference type="EMBL" id="GEK88088.1"/>
    </source>
</evidence>
<organism evidence="3 4">
    <name type="scientific">Alkalibacterium putridalgicola</name>
    <dbReference type="NCBI Taxonomy" id="426703"/>
    <lineage>
        <taxon>Bacteria</taxon>
        <taxon>Bacillati</taxon>
        <taxon>Bacillota</taxon>
        <taxon>Bacilli</taxon>
        <taxon>Lactobacillales</taxon>
        <taxon>Carnobacteriaceae</taxon>
        <taxon>Alkalibacterium</taxon>
    </lineage>
</organism>
<reference evidence="3 4" key="1">
    <citation type="submission" date="2016-10" db="EMBL/GenBank/DDBJ databases">
        <authorList>
            <person name="de Groot N.N."/>
        </authorList>
    </citation>
    <scope>NUCLEOTIDE SEQUENCE [LARGE SCALE GENOMIC DNA]</scope>
    <source>
        <strain evidence="3 4">DSM 19182</strain>
    </source>
</reference>
<dbReference type="Pfam" id="PF14493">
    <property type="entry name" value="HTH_40"/>
    <property type="match status" value="1"/>
</dbReference>
<protein>
    <submittedName>
        <fullName evidence="3">Uncharacterized protein YpbB</fullName>
    </submittedName>
</protein>
<name>A0A1H7Q0K0_9LACT</name>
<reference evidence="2 5" key="2">
    <citation type="submission" date="2019-07" db="EMBL/GenBank/DDBJ databases">
        <title>Whole genome shotgun sequence of Alkalibacterium putridalgicola NBRC 103243.</title>
        <authorList>
            <person name="Hosoyama A."/>
            <person name="Uohara A."/>
            <person name="Ohji S."/>
            <person name="Ichikawa N."/>
        </authorList>
    </citation>
    <scope>NUCLEOTIDE SEQUENCE [LARGE SCALE GENOMIC DNA]</scope>
    <source>
        <strain evidence="2 5">NBRC 103243</strain>
    </source>
</reference>
<keyword evidence="5" id="KW-1185">Reference proteome</keyword>
<evidence type="ECO:0000313" key="3">
    <source>
        <dbReference type="EMBL" id="SEL41329.1"/>
    </source>
</evidence>
<proteinExistence type="predicted"/>
<dbReference type="EMBL" id="BJUX01000001">
    <property type="protein sequence ID" value="GEK88088.1"/>
    <property type="molecule type" value="Genomic_DNA"/>
</dbReference>
<dbReference type="OrthoDB" id="2168040at2"/>
<evidence type="ECO:0000313" key="4">
    <source>
        <dbReference type="Proteomes" id="UP000198548"/>
    </source>
</evidence>
<accession>A0A1H7Q0K0</accession>
<sequence length="350" mass="40863">MREDFIFKFILSLFNEQTRVTAKQLSLIAGGKRTPSVLFNVEKNKLYTLFGLFPELSLREWESLTNTLLENELVDLNEGSLCQTAKGAKVKETFTDAFPVNNELDQLRYSATKPLFWHRLIFTTQVFSEYSNNNKHYLPYLSSLDDQQSLKKWLGEQGRSMDELTADWFKELRAFFQTLLPKEADFIAGHLTGYNVSGSTSRQMQETFGLSQKHYAVFIDQLSYKSARLDGDRYPLLKSLWETTHMDCDEGLSHSARISKHLLEEGKGIEEIARRRKLKANTIKEHILECVLITDWPYFKRYIRAQHFTACHELLETNPSVKYAEAKTLIDDLDFFTFRLVEIERMRRYG</sequence>
<dbReference type="AlphaFoldDB" id="A0A1H7Q0K0"/>
<gene>
    <name evidence="2" type="ORF">APU01nite_01270</name>
    <name evidence="3" type="ORF">SAMN04488100_10177</name>
</gene>
<dbReference type="Proteomes" id="UP000198548">
    <property type="component" value="Unassembled WGS sequence"/>
</dbReference>
<dbReference type="RefSeq" id="WP_091485841.1">
    <property type="nucleotide sequence ID" value="NZ_BJUX01000001.1"/>
</dbReference>